<evidence type="ECO:0000313" key="6">
    <source>
        <dbReference type="EMBL" id="JAT91142.1"/>
    </source>
</evidence>
<sequence length="332" mass="36997">MKFLVIVLLITIIKNIQVQGDISFHSEKKNENSTCLTASKIRGICKTITDCKTIRNPSRSRPNLLLENKTPIVCCPTLECGKRPSRIRNFYKAVVGGTNSIKDSWPWMVSLHKKTAVGLSYQCGGSIFKNNYILTAAHCFDFISSTKKPSDFIIKIGGNKRDEGKDYKITKIKIHPNYKSGQYYNDIAILKLDSSIPNFTAICMPSKQEKYGRKPVKVIGWGLTSFAGRPADALQEADLNIIPNRQCNDSYSRLLTGPFPKGITSTFLCAGLTSGGKDACQEDSGSPLMMLNKFKWKIVGIVSFGYQCAVRGYPGVYTKVSSYLNWIKRNSK</sequence>
<dbReference type="PANTHER" id="PTHR24252">
    <property type="entry name" value="ACROSIN-RELATED"/>
    <property type="match status" value="1"/>
</dbReference>
<dbReference type="Gene3D" id="2.40.10.10">
    <property type="entry name" value="Trypsin-like serine proteases"/>
    <property type="match status" value="1"/>
</dbReference>
<dbReference type="PROSITE" id="PS50240">
    <property type="entry name" value="TRYPSIN_DOM"/>
    <property type="match status" value="1"/>
</dbReference>
<dbReference type="InterPro" id="IPR001254">
    <property type="entry name" value="Trypsin_dom"/>
</dbReference>
<dbReference type="SUPFAM" id="SSF50494">
    <property type="entry name" value="Trypsin-like serine proteases"/>
    <property type="match status" value="1"/>
</dbReference>
<dbReference type="PANTHER" id="PTHR24252:SF7">
    <property type="entry name" value="HYALIN"/>
    <property type="match status" value="1"/>
</dbReference>
<dbReference type="CDD" id="cd00190">
    <property type="entry name" value="Tryp_SPc"/>
    <property type="match status" value="1"/>
</dbReference>
<reference evidence="6" key="1">
    <citation type="submission" date="2015-08" db="EMBL/GenBank/DDBJ databases">
        <title>Proteomic endorsed transcriptomic profile of the venom gland from Tityus obscurus.</title>
        <authorList>
            <person name="Oliveira U.C."/>
            <person name="Nishiyama M.Y.Jr."/>
            <person name="Santos M.B."/>
            <person name="Silva A.P."/>
            <person name="Chalkidis H.M."/>
            <person name="Imberg A.S."/>
            <person name="Candido D.M."/>
            <person name="Yamanouye N."/>
            <person name="Dorce V.A."/>
            <person name="Junqueira-de-Azevedo I.L."/>
        </authorList>
    </citation>
    <scope>NUCLEOTIDE SEQUENCE</scope>
    <source>
        <tissue evidence="6">Telson</tissue>
    </source>
</reference>
<feature type="chain" id="PRO_5009115671" evidence="4">
    <location>
        <begin position="21"/>
        <end position="332"/>
    </location>
</feature>
<accession>A0A1E1WVX9</accession>
<dbReference type="FunFam" id="2.40.10.10:FF:000047">
    <property type="entry name" value="Trypsin eta"/>
    <property type="match status" value="1"/>
</dbReference>
<evidence type="ECO:0000256" key="3">
    <source>
        <dbReference type="ARBA" id="ARBA00023157"/>
    </source>
</evidence>
<feature type="signal peptide" evidence="4">
    <location>
        <begin position="1"/>
        <end position="20"/>
    </location>
</feature>
<dbReference type="Pfam" id="PF00089">
    <property type="entry name" value="Trypsin"/>
    <property type="match status" value="1"/>
</dbReference>
<dbReference type="InterPro" id="IPR018114">
    <property type="entry name" value="TRYPSIN_HIS"/>
</dbReference>
<organism evidence="6">
    <name type="scientific">Tityus obscurus</name>
    <name type="common">Amazonian scorpion</name>
    <name type="synonym">Tityus cambridgei</name>
    <dbReference type="NCBI Taxonomy" id="1221240"/>
    <lineage>
        <taxon>Eukaryota</taxon>
        <taxon>Metazoa</taxon>
        <taxon>Ecdysozoa</taxon>
        <taxon>Arthropoda</taxon>
        <taxon>Chelicerata</taxon>
        <taxon>Arachnida</taxon>
        <taxon>Scorpiones</taxon>
        <taxon>Buthida</taxon>
        <taxon>Buthoidea</taxon>
        <taxon>Buthidae</taxon>
        <taxon>Tityus</taxon>
    </lineage>
</organism>
<dbReference type="AlphaFoldDB" id="A0A1E1WVX9"/>
<comment type="subcellular location">
    <subcellularLocation>
        <location evidence="1">Secreted</location>
    </subcellularLocation>
</comment>
<protein>
    <submittedName>
        <fullName evidence="6">Putative serine proteinase chymotrypsin-like protein</fullName>
    </submittedName>
</protein>
<evidence type="ECO:0000256" key="2">
    <source>
        <dbReference type="ARBA" id="ARBA00022525"/>
    </source>
</evidence>
<evidence type="ECO:0000256" key="4">
    <source>
        <dbReference type="SAM" id="SignalP"/>
    </source>
</evidence>
<evidence type="ECO:0000256" key="1">
    <source>
        <dbReference type="ARBA" id="ARBA00004613"/>
    </source>
</evidence>
<proteinExistence type="predicted"/>
<feature type="domain" description="Peptidase S1" evidence="5">
    <location>
        <begin position="94"/>
        <end position="332"/>
    </location>
</feature>
<dbReference type="PROSITE" id="PS00134">
    <property type="entry name" value="TRYPSIN_HIS"/>
    <property type="match status" value="1"/>
</dbReference>
<dbReference type="SMART" id="SM00020">
    <property type="entry name" value="Tryp_SPc"/>
    <property type="match status" value="1"/>
</dbReference>
<dbReference type="EMBL" id="GEMQ01000047">
    <property type="protein sequence ID" value="JAT91142.1"/>
    <property type="molecule type" value="Transcribed_RNA"/>
</dbReference>
<name>A0A1E1WVX9_TITOB</name>
<dbReference type="InterPro" id="IPR009003">
    <property type="entry name" value="Peptidase_S1_PA"/>
</dbReference>
<dbReference type="InterPro" id="IPR043504">
    <property type="entry name" value="Peptidase_S1_PA_chymotrypsin"/>
</dbReference>
<keyword evidence="2" id="KW-0964">Secreted</keyword>
<dbReference type="PRINTS" id="PR00722">
    <property type="entry name" value="CHYMOTRYPSIN"/>
</dbReference>
<dbReference type="InterPro" id="IPR001314">
    <property type="entry name" value="Peptidase_S1A"/>
</dbReference>
<keyword evidence="4" id="KW-0732">Signal</keyword>
<evidence type="ECO:0000259" key="5">
    <source>
        <dbReference type="PROSITE" id="PS50240"/>
    </source>
</evidence>
<keyword evidence="3" id="KW-1015">Disulfide bond</keyword>
<dbReference type="GO" id="GO:0004252">
    <property type="term" value="F:serine-type endopeptidase activity"/>
    <property type="evidence" value="ECO:0007669"/>
    <property type="project" value="InterPro"/>
</dbReference>
<dbReference type="GO" id="GO:0005576">
    <property type="term" value="C:extracellular region"/>
    <property type="evidence" value="ECO:0007669"/>
    <property type="project" value="UniProtKB-SubCell"/>
</dbReference>
<dbReference type="GO" id="GO:0016485">
    <property type="term" value="P:protein processing"/>
    <property type="evidence" value="ECO:0007669"/>
    <property type="project" value="UniProtKB-ARBA"/>
</dbReference>